<dbReference type="InterPro" id="IPR052035">
    <property type="entry name" value="ZnF_BED_domain_contain"/>
</dbReference>
<dbReference type="PANTHER" id="PTHR46481">
    <property type="entry name" value="ZINC FINGER BED DOMAIN-CONTAINING PROTEIN 4"/>
    <property type="match status" value="1"/>
</dbReference>
<keyword evidence="3" id="KW-0479">Metal-binding</keyword>
<keyword evidence="7" id="KW-0238">DNA-binding</keyword>
<evidence type="ECO:0000256" key="2">
    <source>
        <dbReference type="ARBA" id="ARBA00011738"/>
    </source>
</evidence>
<dbReference type="GO" id="GO:0005634">
    <property type="term" value="C:nucleus"/>
    <property type="evidence" value="ECO:0007669"/>
    <property type="project" value="UniProtKB-SubCell"/>
</dbReference>
<evidence type="ECO:0000256" key="8">
    <source>
        <dbReference type="ARBA" id="ARBA00023163"/>
    </source>
</evidence>
<keyword evidence="13" id="KW-1185">Reference proteome</keyword>
<comment type="caution">
    <text evidence="12">The sequence shown here is derived from an EMBL/GenBank/DDBJ whole genome shotgun (WGS) entry which is preliminary data.</text>
</comment>
<dbReference type="InterPro" id="IPR008906">
    <property type="entry name" value="HATC_C_dom"/>
</dbReference>
<dbReference type="SMART" id="SM00614">
    <property type="entry name" value="ZnF_BED"/>
    <property type="match status" value="1"/>
</dbReference>
<evidence type="ECO:0000256" key="3">
    <source>
        <dbReference type="ARBA" id="ARBA00022723"/>
    </source>
</evidence>
<feature type="domain" description="BED-type" evidence="11">
    <location>
        <begin position="22"/>
        <end position="82"/>
    </location>
</feature>
<dbReference type="EMBL" id="CAJVPL010006013">
    <property type="protein sequence ID" value="CAG8661889.1"/>
    <property type="molecule type" value="Genomic_DNA"/>
</dbReference>
<keyword evidence="6" id="KW-0805">Transcription regulation</keyword>
<proteinExistence type="predicted"/>
<evidence type="ECO:0000313" key="13">
    <source>
        <dbReference type="Proteomes" id="UP000789831"/>
    </source>
</evidence>
<dbReference type="SUPFAM" id="SSF53098">
    <property type="entry name" value="Ribonuclease H-like"/>
    <property type="match status" value="1"/>
</dbReference>
<dbReference type="GO" id="GO:0008270">
    <property type="term" value="F:zinc ion binding"/>
    <property type="evidence" value="ECO:0007669"/>
    <property type="project" value="UniProtKB-KW"/>
</dbReference>
<dbReference type="GO" id="GO:0046983">
    <property type="term" value="F:protein dimerization activity"/>
    <property type="evidence" value="ECO:0007669"/>
    <property type="project" value="InterPro"/>
</dbReference>
<dbReference type="InterPro" id="IPR012337">
    <property type="entry name" value="RNaseH-like_sf"/>
</dbReference>
<reference evidence="12" key="1">
    <citation type="submission" date="2021-06" db="EMBL/GenBank/DDBJ databases">
        <authorList>
            <person name="Kallberg Y."/>
            <person name="Tangrot J."/>
            <person name="Rosling A."/>
        </authorList>
    </citation>
    <scope>NUCLEOTIDE SEQUENCE</scope>
    <source>
        <strain evidence="12">MT106</strain>
    </source>
</reference>
<comment type="subunit">
    <text evidence="2">Homodimer.</text>
</comment>
<dbReference type="InterPro" id="IPR003656">
    <property type="entry name" value="Znf_BED"/>
</dbReference>
<accession>A0A9N9HB07</accession>
<keyword evidence="9" id="KW-0539">Nucleus</keyword>
<dbReference type="InterPro" id="IPR025525">
    <property type="entry name" value="hAT-like_transposase_RNase-H"/>
</dbReference>
<protein>
    <submittedName>
        <fullName evidence="12">10401_t:CDS:1</fullName>
    </submittedName>
</protein>
<evidence type="ECO:0000256" key="1">
    <source>
        <dbReference type="ARBA" id="ARBA00004123"/>
    </source>
</evidence>
<gene>
    <name evidence="12" type="ORF">AGERDE_LOCUS11855</name>
</gene>
<comment type="subcellular location">
    <subcellularLocation>
        <location evidence="1">Nucleus</location>
    </subcellularLocation>
</comment>
<dbReference type="Pfam" id="PF05699">
    <property type="entry name" value="Dimer_Tnp_hAT"/>
    <property type="match status" value="1"/>
</dbReference>
<evidence type="ECO:0000256" key="5">
    <source>
        <dbReference type="ARBA" id="ARBA00022833"/>
    </source>
</evidence>
<evidence type="ECO:0000259" key="11">
    <source>
        <dbReference type="PROSITE" id="PS50808"/>
    </source>
</evidence>
<evidence type="ECO:0000256" key="7">
    <source>
        <dbReference type="ARBA" id="ARBA00023125"/>
    </source>
</evidence>
<sequence length="640" mass="74111">MSSIVSESESSETTPATKKLKIGKSQSWVFKEGHFIKHDPQQMDRAQCTYCKSILKHDNKTGTSALIRHLKNTKCNIHIKPDNSQQTLQFSHSTSSVVTYKFSQERSRQDLANMIIMHEYPFRMVEHEGFLKFVNNLQPQFKVMSEKTTREDCKNLVADLEIKIRIMIQETPGHLSYTTDLWTSNQTLGYMAVTCHFIDKDWNLQKLILSFKVISAPHTGIAISDMLFKCFNDWNVTLAITMDNATSNDAAIIDIKRKLREQNMLIANGSLLHQRCCAHILNLIVIDGLKIVKDITSKIRGCVKWIHSSQRRQQNFEDSVIGCCNELVSSRRPALDVITRWNSIYLMLISTIPYKSVFERLALRDASFEPLMPSDEEWKKANSLCNFLKPFYEITNIISGSTYSTANIFLPYLLKIKMHLERSAANSDLFFCQMVKPMQSKFDKYWADMGDMHCIASILDPRYKMSLLTHIYKQVMNLSYTEVENKLNYIKMRATTIYNSTYMQHAVTSNTITLENFFDIFYDEEMQDFDTFLANEANVENEMDEFEQYLADPLFPRSRSEPFDVLAWWKINAPRYPSVSLMARDILAIPITSVASEAIFSTAGRIIDDYRSNLTPETVEMLICGRDWIRIAKKQDWNDY</sequence>
<evidence type="ECO:0000256" key="6">
    <source>
        <dbReference type="ARBA" id="ARBA00023015"/>
    </source>
</evidence>
<keyword evidence="8" id="KW-0804">Transcription</keyword>
<dbReference type="Proteomes" id="UP000789831">
    <property type="component" value="Unassembled WGS sequence"/>
</dbReference>
<dbReference type="PROSITE" id="PS50808">
    <property type="entry name" value="ZF_BED"/>
    <property type="match status" value="1"/>
</dbReference>
<dbReference type="Pfam" id="PF02892">
    <property type="entry name" value="zf-BED"/>
    <property type="match status" value="1"/>
</dbReference>
<name>A0A9N9HB07_9GLOM</name>
<dbReference type="OrthoDB" id="2288540at2759"/>
<evidence type="ECO:0000256" key="4">
    <source>
        <dbReference type="ARBA" id="ARBA00022771"/>
    </source>
</evidence>
<organism evidence="12 13">
    <name type="scientific">Ambispora gerdemannii</name>
    <dbReference type="NCBI Taxonomy" id="144530"/>
    <lineage>
        <taxon>Eukaryota</taxon>
        <taxon>Fungi</taxon>
        <taxon>Fungi incertae sedis</taxon>
        <taxon>Mucoromycota</taxon>
        <taxon>Glomeromycotina</taxon>
        <taxon>Glomeromycetes</taxon>
        <taxon>Archaeosporales</taxon>
        <taxon>Ambisporaceae</taxon>
        <taxon>Ambispora</taxon>
    </lineage>
</organism>
<evidence type="ECO:0000313" key="12">
    <source>
        <dbReference type="EMBL" id="CAG8661889.1"/>
    </source>
</evidence>
<keyword evidence="5" id="KW-0862">Zinc</keyword>
<dbReference type="GO" id="GO:0003677">
    <property type="term" value="F:DNA binding"/>
    <property type="evidence" value="ECO:0007669"/>
    <property type="project" value="UniProtKB-KW"/>
</dbReference>
<evidence type="ECO:0000256" key="9">
    <source>
        <dbReference type="ARBA" id="ARBA00023242"/>
    </source>
</evidence>
<evidence type="ECO:0000256" key="10">
    <source>
        <dbReference type="PROSITE-ProRule" id="PRU00027"/>
    </source>
</evidence>
<dbReference type="AlphaFoldDB" id="A0A9N9HB07"/>
<dbReference type="PANTHER" id="PTHR46481:SF10">
    <property type="entry name" value="ZINC FINGER BED DOMAIN-CONTAINING PROTEIN 39"/>
    <property type="match status" value="1"/>
</dbReference>
<dbReference type="Pfam" id="PF14372">
    <property type="entry name" value="hAT-like_RNase-H"/>
    <property type="match status" value="1"/>
</dbReference>
<keyword evidence="4 10" id="KW-0863">Zinc-finger</keyword>